<dbReference type="Gene3D" id="2.10.25.10">
    <property type="entry name" value="Laminin"/>
    <property type="match status" value="3"/>
</dbReference>
<dbReference type="AlphaFoldDB" id="A0A8B6CYM0"/>
<dbReference type="SMART" id="SM00137">
    <property type="entry name" value="MAM"/>
    <property type="match status" value="3"/>
</dbReference>
<dbReference type="GO" id="GO:0016020">
    <property type="term" value="C:membrane"/>
    <property type="evidence" value="ECO:0007669"/>
    <property type="project" value="InterPro"/>
</dbReference>
<evidence type="ECO:0000313" key="6">
    <source>
        <dbReference type="Proteomes" id="UP000596742"/>
    </source>
</evidence>
<comment type="caution">
    <text evidence="2">Lacks conserved residue(s) required for the propagation of feature annotation.</text>
</comment>
<dbReference type="InterPro" id="IPR000998">
    <property type="entry name" value="MAM_dom"/>
</dbReference>
<evidence type="ECO:0000313" key="5">
    <source>
        <dbReference type="EMBL" id="VDI12519.1"/>
    </source>
</evidence>
<organism evidence="5 6">
    <name type="scientific">Mytilus galloprovincialis</name>
    <name type="common">Mediterranean mussel</name>
    <dbReference type="NCBI Taxonomy" id="29158"/>
    <lineage>
        <taxon>Eukaryota</taxon>
        <taxon>Metazoa</taxon>
        <taxon>Spiralia</taxon>
        <taxon>Lophotrochozoa</taxon>
        <taxon>Mollusca</taxon>
        <taxon>Bivalvia</taxon>
        <taxon>Autobranchia</taxon>
        <taxon>Pteriomorphia</taxon>
        <taxon>Mytilida</taxon>
        <taxon>Mytiloidea</taxon>
        <taxon>Mytilidae</taxon>
        <taxon>Mytilinae</taxon>
        <taxon>Mytilus</taxon>
    </lineage>
</organism>
<feature type="non-terminal residue" evidence="5">
    <location>
        <position position="682"/>
    </location>
</feature>
<feature type="domain" description="MAM" evidence="4">
    <location>
        <begin position="5"/>
        <end position="167"/>
    </location>
</feature>
<accession>A0A8B6CYM0</accession>
<dbReference type="Pfam" id="PF00629">
    <property type="entry name" value="MAM"/>
    <property type="match status" value="3"/>
</dbReference>
<feature type="domain" description="MAM" evidence="4">
    <location>
        <begin position="609"/>
        <end position="663"/>
    </location>
</feature>
<dbReference type="SUPFAM" id="SSF57196">
    <property type="entry name" value="EGF/Laminin"/>
    <property type="match status" value="3"/>
</dbReference>
<feature type="domain" description="EGF-like" evidence="3">
    <location>
        <begin position="371"/>
        <end position="409"/>
    </location>
</feature>
<dbReference type="InterPro" id="IPR000742">
    <property type="entry name" value="EGF"/>
</dbReference>
<keyword evidence="2" id="KW-0245">EGF-like domain</keyword>
<keyword evidence="1 2" id="KW-1015">Disulfide bond</keyword>
<dbReference type="InterPro" id="IPR001881">
    <property type="entry name" value="EGF-like_Ca-bd_dom"/>
</dbReference>
<dbReference type="EMBL" id="UYJE01002649">
    <property type="protein sequence ID" value="VDI12519.1"/>
    <property type="molecule type" value="Genomic_DNA"/>
</dbReference>
<dbReference type="InterPro" id="IPR051560">
    <property type="entry name" value="MAM_domain-containing"/>
</dbReference>
<sequence>SDSLCRCSFEADETDCCLYDAIDDQMNFTINSGSTSSVNTGPNSAFEGSNYAYIEVSGQSNEDKASLVSDILFEGSVYCLSFAYHMYGKEGYMGDLVVGTGTSSTGSVIDNVLLSKTGNKGNVWYTAAINFSGSTGRKLIISASKGFTLHGDIAIDDLTIHQGTCSNSVDPCYSQPCNMGGTCSSTGGTFSCDCNQGYLENDCSVIDKSNSDNFLCDYEADTNCIFNNVEGDDLDWRPIQGSTPSSSTGPTAAASGTKYTYLEASLPSAKDDVAVMDTTKYKLPSGAFCLSFSFHMLGNPGSLVVSAGERNGNMNSILTRTGDHGDLWQQTQTTIIPYDDLVISVRGIRGSSWQGDIALDNILLTKGPCSNIDPCGQSPCVNGGQCSPNYNDGTFTCSCTSGWVGDTCQLQDVTTGITFTCEFTPGENECVFTNTQTGDDFDWTLTNVKTLSSSTGPDVAYSGEYYAFTEASSPRQPDSPLCMQYHYHMYSEPGSLVITAGERGNSENQIEIWTGNQGEQWHSSIVQIPQFSDAVISIQGVRGPTSKGDIGLDLITLQKGLCSSPCGSFPCQNGGICTGNQDGTYQCSCKSEFTGSECQLTDKRLETSIACDFEDNEVGCIFENSLSYDDFDWRRRTGTTSSVNTGPINGAESGSYYMYTEASSPRNEGDFAVMDTIKYRLK</sequence>
<dbReference type="PROSITE" id="PS50026">
    <property type="entry name" value="EGF_3"/>
    <property type="match status" value="3"/>
</dbReference>
<dbReference type="Pfam" id="PF00008">
    <property type="entry name" value="EGF"/>
    <property type="match status" value="1"/>
</dbReference>
<evidence type="ECO:0000256" key="1">
    <source>
        <dbReference type="ARBA" id="ARBA00023157"/>
    </source>
</evidence>
<dbReference type="PROSITE" id="PS01186">
    <property type="entry name" value="EGF_2"/>
    <property type="match status" value="2"/>
</dbReference>
<dbReference type="Gene3D" id="2.60.120.200">
    <property type="match status" value="4"/>
</dbReference>
<feature type="disulfide bond" evidence="2">
    <location>
        <begin position="380"/>
        <end position="397"/>
    </location>
</feature>
<protein>
    <submittedName>
        <fullName evidence="5">Uncharacterized protein</fullName>
    </submittedName>
</protein>
<dbReference type="CDD" id="cd06263">
    <property type="entry name" value="MAM"/>
    <property type="match status" value="3"/>
</dbReference>
<feature type="non-terminal residue" evidence="5">
    <location>
        <position position="1"/>
    </location>
</feature>
<keyword evidence="6" id="KW-1185">Reference proteome</keyword>
<dbReference type="GO" id="GO:0005509">
    <property type="term" value="F:calcium ion binding"/>
    <property type="evidence" value="ECO:0007669"/>
    <property type="project" value="InterPro"/>
</dbReference>
<feature type="domain" description="EGF-like" evidence="3">
    <location>
        <begin position="168"/>
        <end position="204"/>
    </location>
</feature>
<dbReference type="Proteomes" id="UP000596742">
    <property type="component" value="Unassembled WGS sequence"/>
</dbReference>
<name>A0A8B6CYM0_MYTGA</name>
<feature type="domain" description="EGF-like" evidence="3">
    <location>
        <begin position="563"/>
        <end position="599"/>
    </location>
</feature>
<dbReference type="PROSITE" id="PS50060">
    <property type="entry name" value="MAM_2"/>
    <property type="match status" value="4"/>
</dbReference>
<dbReference type="PANTHER" id="PTHR23282">
    <property type="entry name" value="APICAL ENDOSOMAL GLYCOPROTEIN PRECURSOR"/>
    <property type="match status" value="1"/>
</dbReference>
<evidence type="ECO:0000259" key="3">
    <source>
        <dbReference type="PROSITE" id="PS50026"/>
    </source>
</evidence>
<feature type="disulfide bond" evidence="2">
    <location>
        <begin position="589"/>
        <end position="598"/>
    </location>
</feature>
<dbReference type="PROSITE" id="PS00022">
    <property type="entry name" value="EGF_1"/>
    <property type="match status" value="2"/>
</dbReference>
<feature type="domain" description="MAM" evidence="4">
    <location>
        <begin position="214"/>
        <end position="371"/>
    </location>
</feature>
<feature type="disulfide bond" evidence="2">
    <location>
        <begin position="194"/>
        <end position="203"/>
    </location>
</feature>
<dbReference type="InterPro" id="IPR013320">
    <property type="entry name" value="ConA-like_dom_sf"/>
</dbReference>
<comment type="caution">
    <text evidence="5">The sequence shown here is derived from an EMBL/GenBank/DDBJ whole genome shotgun (WGS) entry which is preliminary data.</text>
</comment>
<dbReference type="SMART" id="SM00179">
    <property type="entry name" value="EGF_CA"/>
    <property type="match status" value="3"/>
</dbReference>
<dbReference type="PANTHER" id="PTHR23282:SF101">
    <property type="entry name" value="MAM DOMAIN-CONTAINING PROTEIN"/>
    <property type="match status" value="1"/>
</dbReference>
<dbReference type="SMART" id="SM00181">
    <property type="entry name" value="EGF"/>
    <property type="match status" value="3"/>
</dbReference>
<evidence type="ECO:0000259" key="4">
    <source>
        <dbReference type="PROSITE" id="PS50060"/>
    </source>
</evidence>
<dbReference type="SUPFAM" id="SSF49899">
    <property type="entry name" value="Concanavalin A-like lectins/glucanases"/>
    <property type="match status" value="4"/>
</dbReference>
<dbReference type="OrthoDB" id="5945029at2759"/>
<reference evidence="5" key="1">
    <citation type="submission" date="2018-11" db="EMBL/GenBank/DDBJ databases">
        <authorList>
            <person name="Alioto T."/>
            <person name="Alioto T."/>
        </authorList>
    </citation>
    <scope>NUCLEOTIDE SEQUENCE</scope>
</reference>
<dbReference type="CDD" id="cd00054">
    <property type="entry name" value="EGF_CA"/>
    <property type="match status" value="3"/>
</dbReference>
<evidence type="ECO:0000256" key="2">
    <source>
        <dbReference type="PROSITE-ProRule" id="PRU00076"/>
    </source>
</evidence>
<proteinExistence type="predicted"/>
<feature type="domain" description="MAM" evidence="4">
    <location>
        <begin position="419"/>
        <end position="564"/>
    </location>
</feature>
<gene>
    <name evidence="5" type="ORF">MGAL_10B005945</name>
</gene>
<feature type="disulfide bond" evidence="2">
    <location>
        <begin position="399"/>
        <end position="408"/>
    </location>
</feature>